<evidence type="ECO:0000256" key="1">
    <source>
        <dbReference type="SAM" id="MobiDB-lite"/>
    </source>
</evidence>
<feature type="region of interest" description="Disordered" evidence="1">
    <location>
        <begin position="1"/>
        <end position="20"/>
    </location>
</feature>
<dbReference type="EMBL" id="CP036273">
    <property type="protein sequence ID" value="QDU19880.1"/>
    <property type="molecule type" value="Genomic_DNA"/>
</dbReference>
<keyword evidence="3" id="KW-1185">Reference proteome</keyword>
<evidence type="ECO:0000313" key="3">
    <source>
        <dbReference type="Proteomes" id="UP000319576"/>
    </source>
</evidence>
<accession>A0A517XQU4</accession>
<reference evidence="2 3" key="1">
    <citation type="submission" date="2019-02" db="EMBL/GenBank/DDBJ databases">
        <title>Deep-cultivation of Planctomycetes and their phenomic and genomic characterization uncovers novel biology.</title>
        <authorList>
            <person name="Wiegand S."/>
            <person name="Jogler M."/>
            <person name="Boedeker C."/>
            <person name="Pinto D."/>
            <person name="Vollmers J."/>
            <person name="Rivas-Marin E."/>
            <person name="Kohn T."/>
            <person name="Peeters S.H."/>
            <person name="Heuer A."/>
            <person name="Rast P."/>
            <person name="Oberbeckmann S."/>
            <person name="Bunk B."/>
            <person name="Jeske O."/>
            <person name="Meyerdierks A."/>
            <person name="Storesund J.E."/>
            <person name="Kallscheuer N."/>
            <person name="Luecker S."/>
            <person name="Lage O.M."/>
            <person name="Pohl T."/>
            <person name="Merkel B.J."/>
            <person name="Hornburger P."/>
            <person name="Mueller R.-W."/>
            <person name="Bruemmer F."/>
            <person name="Labrenz M."/>
            <person name="Spormann A.M."/>
            <person name="Op den Camp H."/>
            <person name="Overmann J."/>
            <person name="Amann R."/>
            <person name="Jetten M.S.M."/>
            <person name="Mascher T."/>
            <person name="Medema M.H."/>
            <person name="Devos D.P."/>
            <person name="Kaster A.-K."/>
            <person name="Ovreas L."/>
            <person name="Rohde M."/>
            <person name="Galperin M.Y."/>
            <person name="Jogler C."/>
        </authorList>
    </citation>
    <scope>NUCLEOTIDE SEQUENCE [LARGE SCALE GENOMIC DNA]</scope>
    <source>
        <strain evidence="2 3">ETA_A1</strain>
    </source>
</reference>
<gene>
    <name evidence="2" type="ORF">ETAA1_18180</name>
</gene>
<organism evidence="2 3">
    <name type="scientific">Urbifossiella limnaea</name>
    <dbReference type="NCBI Taxonomy" id="2528023"/>
    <lineage>
        <taxon>Bacteria</taxon>
        <taxon>Pseudomonadati</taxon>
        <taxon>Planctomycetota</taxon>
        <taxon>Planctomycetia</taxon>
        <taxon>Gemmatales</taxon>
        <taxon>Gemmataceae</taxon>
        <taxon>Urbifossiella</taxon>
    </lineage>
</organism>
<sequence length="93" mass="10254">MTPSSPIAGTPAPGSPRRRRTARLLVRRKQAARLCAVGVATWDRWNAAGLNPRPTKIAGAVLWGAAELAAWCRRGCPPRDQWTPLWESLLTRK</sequence>
<dbReference type="AlphaFoldDB" id="A0A517XQU4"/>
<protein>
    <recommendedName>
        <fullName evidence="4">AlpA family phage regulatory protein</fullName>
    </recommendedName>
</protein>
<dbReference type="Proteomes" id="UP000319576">
    <property type="component" value="Chromosome"/>
</dbReference>
<name>A0A517XQU4_9BACT</name>
<evidence type="ECO:0000313" key="2">
    <source>
        <dbReference type="EMBL" id="QDU19880.1"/>
    </source>
</evidence>
<dbReference type="KEGG" id="uli:ETAA1_18180"/>
<evidence type="ECO:0008006" key="4">
    <source>
        <dbReference type="Google" id="ProtNLM"/>
    </source>
</evidence>
<proteinExistence type="predicted"/>